<dbReference type="EMBL" id="CAJNOQ010003318">
    <property type="protein sequence ID" value="CAF1006355.1"/>
    <property type="molecule type" value="Genomic_DNA"/>
</dbReference>
<dbReference type="InterPro" id="IPR013099">
    <property type="entry name" value="K_chnl_dom"/>
</dbReference>
<dbReference type="SUPFAM" id="SSF81327">
    <property type="entry name" value="Small-conductance potassium channel"/>
    <property type="match status" value="1"/>
</dbReference>
<dbReference type="AlphaFoldDB" id="A0A814H915"/>
<feature type="compositionally biased region" description="Polar residues" evidence="9">
    <location>
        <begin position="110"/>
        <end position="141"/>
    </location>
</feature>
<reference evidence="12" key="1">
    <citation type="submission" date="2021-02" db="EMBL/GenBank/DDBJ databases">
        <authorList>
            <person name="Nowell W R."/>
        </authorList>
    </citation>
    <scope>NUCLEOTIDE SEQUENCE</scope>
</reference>
<feature type="region of interest" description="Disordered" evidence="9">
    <location>
        <begin position="84"/>
        <end position="174"/>
    </location>
</feature>
<accession>A0A814H915</accession>
<keyword evidence="8" id="KW-0407">Ion channel</keyword>
<evidence type="ECO:0000256" key="8">
    <source>
        <dbReference type="ARBA" id="ARBA00023303"/>
    </source>
</evidence>
<organism evidence="12 14">
    <name type="scientific">Didymodactylos carnosus</name>
    <dbReference type="NCBI Taxonomy" id="1234261"/>
    <lineage>
        <taxon>Eukaryota</taxon>
        <taxon>Metazoa</taxon>
        <taxon>Spiralia</taxon>
        <taxon>Gnathifera</taxon>
        <taxon>Rotifera</taxon>
        <taxon>Eurotatoria</taxon>
        <taxon>Bdelloidea</taxon>
        <taxon>Philodinida</taxon>
        <taxon>Philodinidae</taxon>
        <taxon>Didymodactylos</taxon>
    </lineage>
</organism>
<dbReference type="InterPro" id="IPR004178">
    <property type="entry name" value="CaM-bd_dom"/>
</dbReference>
<dbReference type="PRINTS" id="PR01451">
    <property type="entry name" value="SKCHANNEL"/>
</dbReference>
<evidence type="ECO:0000256" key="9">
    <source>
        <dbReference type="SAM" id="MobiDB-lite"/>
    </source>
</evidence>
<keyword evidence="14" id="KW-1185">Reference proteome</keyword>
<feature type="compositionally biased region" description="Low complexity" evidence="9">
    <location>
        <begin position="142"/>
        <end position="154"/>
    </location>
</feature>
<feature type="transmembrane region" description="Helical" evidence="10">
    <location>
        <begin position="341"/>
        <end position="359"/>
    </location>
</feature>
<feature type="transmembrane region" description="Helical" evidence="10">
    <location>
        <begin position="218"/>
        <end position="235"/>
    </location>
</feature>
<evidence type="ECO:0000256" key="3">
    <source>
        <dbReference type="ARBA" id="ARBA00022692"/>
    </source>
</evidence>
<dbReference type="GO" id="GO:0016286">
    <property type="term" value="F:small conductance calcium-activated potassium channel activity"/>
    <property type="evidence" value="ECO:0007669"/>
    <property type="project" value="InterPro"/>
</dbReference>
<evidence type="ECO:0000313" key="12">
    <source>
        <dbReference type="EMBL" id="CAF1006355.1"/>
    </source>
</evidence>
<evidence type="ECO:0000256" key="10">
    <source>
        <dbReference type="SAM" id="Phobius"/>
    </source>
</evidence>
<evidence type="ECO:0000259" key="11">
    <source>
        <dbReference type="SMART" id="SM01053"/>
    </source>
</evidence>
<evidence type="ECO:0000256" key="5">
    <source>
        <dbReference type="ARBA" id="ARBA00022989"/>
    </source>
</evidence>
<keyword evidence="4" id="KW-0112">Calmodulin-binding</keyword>
<dbReference type="InterPro" id="IPR036122">
    <property type="entry name" value="CaM-bd_dom_sf"/>
</dbReference>
<dbReference type="Gene3D" id="1.10.287.70">
    <property type="match status" value="2"/>
</dbReference>
<dbReference type="Proteomes" id="UP000663829">
    <property type="component" value="Unassembled WGS sequence"/>
</dbReference>
<feature type="transmembrane region" description="Helical" evidence="10">
    <location>
        <begin position="462"/>
        <end position="482"/>
    </location>
</feature>
<dbReference type="Proteomes" id="UP000681722">
    <property type="component" value="Unassembled WGS sequence"/>
</dbReference>
<evidence type="ECO:0000256" key="4">
    <source>
        <dbReference type="ARBA" id="ARBA00022860"/>
    </source>
</evidence>
<comment type="subcellular location">
    <subcellularLocation>
        <location evidence="1">Membrane</location>
        <topology evidence="1">Multi-pass membrane protein</topology>
    </subcellularLocation>
</comment>
<dbReference type="PANTHER" id="PTHR10153">
    <property type="entry name" value="SMALL CONDUCTANCE CALCIUM-ACTIVATED POTASSIUM CHANNEL"/>
    <property type="match status" value="1"/>
</dbReference>
<keyword evidence="5 10" id="KW-1133">Transmembrane helix</keyword>
<keyword evidence="3 10" id="KW-0812">Transmembrane</keyword>
<sequence>MATSKVFIGHPSFNRSIESHGSAHSTHSDTTYNAPYGPSSTNEDIGTQTEIKTVNELRRRREETIVDISLESMKYNGAIPFRQLQRPDRLNRQNSRQSECDGSVLGVSDLMSNNQNTTTNIVHGSGKSNEQQTMNVTASTLSPPNGNNNSNNGHDMGGGGGGGGGGPPRSGGASALFITDDSRPLVNTMQPKRAERTSRKECYRLGRRKLLFEKRRKASDYALFFAMVGLLFMVLEQELSMARIYNKFHWCSILLKSFITISTLILIGMIVVYHALEVKLFMIDNCVDDWRIGMTWQRVLQIGVEVSICAIHPIPGSFKFFWTTHMANKSDYPLHVKTAEVYIDILLSLPMFFRLYLICRVMLLHSKLFTDASSRSIGAFNRIKFNTRFVLKTLMTICPGTVLLVFILSLFIIASWTVRACESNHDPKHHGNLLNSMWLIAVTFLAIGYGDTVPNTYCGRAICVVSGLMGVSCTATMVAVLARKLELTRAEKHVHNFMMDTQLTKRLKNAAANVLRETWLIYKYTKLVKNVNTSRVRTHQRKFLQAIHSLRKVKLDQRKLTDSVNSVSDIAKLQSSVYDVVSQMLSNQTVLENKFHDLENKVIALQCQIDNLPENMAQAVLEQNNRLWERLEQRVQNQLNLIRPLPTISVTCPRQNTV</sequence>
<keyword evidence="7 10" id="KW-0472">Membrane</keyword>
<dbReference type="FunFam" id="1.10.287.70:FF:000027">
    <property type="entry name" value="Small conductance calcium-activated potassium channel, isoform O"/>
    <property type="match status" value="1"/>
</dbReference>
<feature type="transmembrane region" description="Helical" evidence="10">
    <location>
        <begin position="433"/>
        <end position="450"/>
    </location>
</feature>
<dbReference type="SUPFAM" id="SSF81324">
    <property type="entry name" value="Voltage-gated potassium channels"/>
    <property type="match status" value="1"/>
</dbReference>
<protein>
    <recommendedName>
        <fullName evidence="11">Calmodulin-binding domain-containing protein</fullName>
    </recommendedName>
</protein>
<feature type="compositionally biased region" description="Polar residues" evidence="9">
    <location>
        <begin position="22"/>
        <end position="45"/>
    </location>
</feature>
<dbReference type="InterPro" id="IPR015449">
    <property type="entry name" value="K_chnl_Ca-activ_SK"/>
</dbReference>
<feature type="transmembrane region" description="Helical" evidence="10">
    <location>
        <begin position="389"/>
        <end position="413"/>
    </location>
</feature>
<dbReference type="GO" id="GO:0016020">
    <property type="term" value="C:membrane"/>
    <property type="evidence" value="ECO:0007669"/>
    <property type="project" value="UniProtKB-SubCell"/>
</dbReference>
<feature type="domain" description="Calmodulin-binding" evidence="11">
    <location>
        <begin position="500"/>
        <end position="576"/>
    </location>
</feature>
<feature type="compositionally biased region" description="Gly residues" evidence="9">
    <location>
        <begin position="155"/>
        <end position="169"/>
    </location>
</feature>
<keyword evidence="6" id="KW-0406">Ion transport</keyword>
<dbReference type="EMBL" id="CAJOBC010003318">
    <property type="protein sequence ID" value="CAF3777616.1"/>
    <property type="molecule type" value="Genomic_DNA"/>
</dbReference>
<evidence type="ECO:0000256" key="7">
    <source>
        <dbReference type="ARBA" id="ARBA00023136"/>
    </source>
</evidence>
<evidence type="ECO:0000256" key="6">
    <source>
        <dbReference type="ARBA" id="ARBA00023065"/>
    </source>
</evidence>
<comment type="caution">
    <text evidence="12">The sequence shown here is derived from an EMBL/GenBank/DDBJ whole genome shotgun (WGS) entry which is preliminary data.</text>
</comment>
<keyword evidence="2" id="KW-0813">Transport</keyword>
<dbReference type="SMART" id="SM01053">
    <property type="entry name" value="CaMBD"/>
    <property type="match status" value="1"/>
</dbReference>
<dbReference type="Pfam" id="PF03530">
    <property type="entry name" value="SK_channel"/>
    <property type="match status" value="1"/>
</dbReference>
<dbReference type="OrthoDB" id="73653at2759"/>
<evidence type="ECO:0000256" key="2">
    <source>
        <dbReference type="ARBA" id="ARBA00022448"/>
    </source>
</evidence>
<feature type="region of interest" description="Disordered" evidence="9">
    <location>
        <begin position="13"/>
        <end position="45"/>
    </location>
</feature>
<evidence type="ECO:0000313" key="14">
    <source>
        <dbReference type="Proteomes" id="UP000663829"/>
    </source>
</evidence>
<evidence type="ECO:0000313" key="13">
    <source>
        <dbReference type="EMBL" id="CAF3777616.1"/>
    </source>
</evidence>
<dbReference type="GO" id="GO:0005516">
    <property type="term" value="F:calmodulin binding"/>
    <property type="evidence" value="ECO:0007669"/>
    <property type="project" value="UniProtKB-KW"/>
</dbReference>
<dbReference type="FunFam" id="1.10.287.70:FF:000022">
    <property type="entry name" value="Small conductance calcium-activated potassium channel, isoform O"/>
    <property type="match status" value="1"/>
</dbReference>
<name>A0A814H915_9BILA</name>
<evidence type="ECO:0000256" key="1">
    <source>
        <dbReference type="ARBA" id="ARBA00004141"/>
    </source>
</evidence>
<proteinExistence type="predicted"/>
<gene>
    <name evidence="12" type="ORF">GPM918_LOCUS14029</name>
    <name evidence="13" type="ORF">SRO942_LOCUS14029</name>
</gene>
<feature type="transmembrane region" description="Helical" evidence="10">
    <location>
        <begin position="255"/>
        <end position="276"/>
    </location>
</feature>
<dbReference type="Pfam" id="PF07885">
    <property type="entry name" value="Ion_trans_2"/>
    <property type="match status" value="1"/>
</dbReference>
<dbReference type="Pfam" id="PF02888">
    <property type="entry name" value="CaMBD"/>
    <property type="match status" value="1"/>
</dbReference>